<feature type="region of interest" description="Disordered" evidence="9">
    <location>
        <begin position="53"/>
        <end position="78"/>
    </location>
</feature>
<feature type="domain" description="MRH" evidence="12">
    <location>
        <begin position="83"/>
        <end position="244"/>
    </location>
</feature>
<dbReference type="Gene3D" id="2.70.130.10">
    <property type="entry name" value="Mannose-6-phosphate receptor binding domain"/>
    <property type="match status" value="1"/>
</dbReference>
<evidence type="ECO:0000256" key="7">
    <source>
        <dbReference type="ARBA" id="ARBA00023157"/>
    </source>
</evidence>
<evidence type="ECO:0000256" key="10">
    <source>
        <dbReference type="SAM" id="Phobius"/>
    </source>
</evidence>
<dbReference type="SUPFAM" id="SSF50911">
    <property type="entry name" value="Mannose 6-phosphate receptor domain"/>
    <property type="match status" value="1"/>
</dbReference>
<dbReference type="InterPro" id="IPR009011">
    <property type="entry name" value="Man6P_isomerase_rcpt-bd_dom_sf"/>
</dbReference>
<reference evidence="14" key="1">
    <citation type="submission" date="2019-03" db="EMBL/GenBank/DDBJ databases">
        <title>Snf2 controls pulcherriminic acid biosynthesis and connects pigmentation and antifungal activity of the yeast Metschnikowia pulcherrima.</title>
        <authorList>
            <person name="Gore-Lloyd D."/>
            <person name="Sumann I."/>
            <person name="Brachmann A.O."/>
            <person name="Schneeberger K."/>
            <person name="Ortiz-Merino R.A."/>
            <person name="Moreno-Beltran M."/>
            <person name="Schlaefli M."/>
            <person name="Kirner P."/>
            <person name="Santos Kron A."/>
            <person name="Wolfe K.H."/>
            <person name="Piel J."/>
            <person name="Ahrens C.H."/>
            <person name="Henk D."/>
            <person name="Freimoser F.M."/>
        </authorList>
    </citation>
    <scope>NUCLEOTIDE SEQUENCE [LARGE SCALE GENOMIC DNA]</scope>
    <source>
        <strain evidence="14">APC 1.2</strain>
    </source>
</reference>
<dbReference type="PROSITE" id="PS51914">
    <property type="entry name" value="MRH"/>
    <property type="match status" value="1"/>
</dbReference>
<evidence type="ECO:0000256" key="1">
    <source>
        <dbReference type="ARBA" id="ARBA00004614"/>
    </source>
</evidence>
<dbReference type="EMBL" id="CP034457">
    <property type="protein sequence ID" value="QBM87050.1"/>
    <property type="molecule type" value="Genomic_DNA"/>
</dbReference>
<dbReference type="PANTHER" id="PTHR15071">
    <property type="entry name" value="MANNOSE-6-PHOSPHATE RECEPTOR FAMILY MEMBER"/>
    <property type="match status" value="1"/>
</dbReference>
<feature type="chain" id="PRO_5020399995" evidence="11">
    <location>
        <begin position="26"/>
        <end position="291"/>
    </location>
</feature>
<evidence type="ECO:0000256" key="4">
    <source>
        <dbReference type="ARBA" id="ARBA00022729"/>
    </source>
</evidence>
<feature type="signal peptide" evidence="11">
    <location>
        <begin position="1"/>
        <end position="25"/>
    </location>
</feature>
<keyword evidence="5 10" id="KW-1133">Transmembrane helix</keyword>
<evidence type="ECO:0000256" key="3">
    <source>
        <dbReference type="ARBA" id="ARBA00022692"/>
    </source>
</evidence>
<protein>
    <submittedName>
        <fullName evidence="13">Cation-dependent mannose-6-phosphate receptor</fullName>
    </submittedName>
</protein>
<keyword evidence="7" id="KW-1015">Disulfide bond</keyword>
<keyword evidence="13" id="KW-0675">Receptor</keyword>
<evidence type="ECO:0000256" key="9">
    <source>
        <dbReference type="SAM" id="MobiDB-lite"/>
    </source>
</evidence>
<evidence type="ECO:0000313" key="14">
    <source>
        <dbReference type="Proteomes" id="UP000292447"/>
    </source>
</evidence>
<keyword evidence="6 10" id="KW-0472">Membrane</keyword>
<dbReference type="GO" id="GO:0010008">
    <property type="term" value="C:endosome membrane"/>
    <property type="evidence" value="ECO:0007669"/>
    <property type="project" value="UniProtKB-SubCell"/>
</dbReference>
<evidence type="ECO:0000259" key="12">
    <source>
        <dbReference type="PROSITE" id="PS51914"/>
    </source>
</evidence>
<keyword evidence="4 11" id="KW-0732">Signal</keyword>
<evidence type="ECO:0000256" key="5">
    <source>
        <dbReference type="ARBA" id="ARBA00022989"/>
    </source>
</evidence>
<gene>
    <name evidence="13" type="primary">MPUL0B02460</name>
    <name evidence="13" type="ORF">METSCH_B02460</name>
</gene>
<dbReference type="PANTHER" id="PTHR15071:SF0">
    <property type="entry name" value="MANNOSE 6-PHOSPHATE RECEPTOR-LIKE PROTEIN 1"/>
    <property type="match status" value="1"/>
</dbReference>
<dbReference type="Pfam" id="PF02157">
    <property type="entry name" value="Man-6-P_recep"/>
    <property type="match status" value="1"/>
</dbReference>
<dbReference type="Proteomes" id="UP000292447">
    <property type="component" value="Chromosome II"/>
</dbReference>
<dbReference type="STRING" id="2163413.A0A4P6XIQ5"/>
<keyword evidence="3 10" id="KW-0812">Transmembrane</keyword>
<evidence type="ECO:0000256" key="11">
    <source>
        <dbReference type="SAM" id="SignalP"/>
    </source>
</evidence>
<dbReference type="GO" id="GO:0000139">
    <property type="term" value="C:Golgi membrane"/>
    <property type="evidence" value="ECO:0007669"/>
    <property type="project" value="UniProtKB-SubCell"/>
</dbReference>
<sequence length="291" mass="32672">MASRTQKRIIYLALVLFLLAGLVIVENRPHREQEHSKLFTSIQDMMLPDLHAYLPTDKPQNTAKQHDQKEGTTKDSEDDIELDACTTLNPMKGFIDLRGLSNYGLEGKVQPWMAKDYDQGRNFTLGICLSPVKKSVLNTAVFRDSVNASEVGAYYIDPDTQQYVLMGQYTGKPVFKGKKLTMTYENGSYCDSIVATDGQRIRRSTILTFTCDREMLNKAHISYIASSQECAYMFEVRSHYACPTAAKADNLAAIWIFLLILMAALLVFFSGSIIIKFLKVLPPSYTSSSGK</sequence>
<dbReference type="InterPro" id="IPR028927">
    <property type="entry name" value="Man-6-P_rcpt"/>
</dbReference>
<feature type="compositionally biased region" description="Basic and acidic residues" evidence="9">
    <location>
        <begin position="64"/>
        <end position="75"/>
    </location>
</feature>
<dbReference type="GO" id="GO:0007034">
    <property type="term" value="P:vacuolar transport"/>
    <property type="evidence" value="ECO:0007669"/>
    <property type="project" value="TreeGrafter"/>
</dbReference>
<keyword evidence="8" id="KW-0325">Glycoprotein</keyword>
<dbReference type="GO" id="GO:0005770">
    <property type="term" value="C:late endosome"/>
    <property type="evidence" value="ECO:0007669"/>
    <property type="project" value="TreeGrafter"/>
</dbReference>
<dbReference type="InterPro" id="IPR044865">
    <property type="entry name" value="MRH_dom"/>
</dbReference>
<name>A0A4P6XIQ5_9ASCO</name>
<evidence type="ECO:0000256" key="8">
    <source>
        <dbReference type="ARBA" id="ARBA00023180"/>
    </source>
</evidence>
<evidence type="ECO:0000313" key="13">
    <source>
        <dbReference type="EMBL" id="QBM87050.1"/>
    </source>
</evidence>
<comment type="subcellular location">
    <subcellularLocation>
        <location evidence="1">Golgi apparatus membrane</location>
        <topology evidence="1">Single-pass type I membrane protein</topology>
    </subcellularLocation>
</comment>
<evidence type="ECO:0000256" key="2">
    <source>
        <dbReference type="ARBA" id="ARBA00022448"/>
    </source>
</evidence>
<organism evidence="13 14">
    <name type="scientific">Metschnikowia aff. pulcherrima</name>
    <dbReference type="NCBI Taxonomy" id="2163413"/>
    <lineage>
        <taxon>Eukaryota</taxon>
        <taxon>Fungi</taxon>
        <taxon>Dikarya</taxon>
        <taxon>Ascomycota</taxon>
        <taxon>Saccharomycotina</taxon>
        <taxon>Pichiomycetes</taxon>
        <taxon>Metschnikowiaceae</taxon>
        <taxon>Metschnikowia</taxon>
    </lineage>
</organism>
<dbReference type="AlphaFoldDB" id="A0A4P6XIQ5"/>
<accession>A0A4P6XIQ5</accession>
<evidence type="ECO:0000256" key="6">
    <source>
        <dbReference type="ARBA" id="ARBA00023136"/>
    </source>
</evidence>
<keyword evidence="2" id="KW-0813">Transport</keyword>
<feature type="transmembrane region" description="Helical" evidence="10">
    <location>
        <begin position="252"/>
        <end position="275"/>
    </location>
</feature>
<keyword evidence="14" id="KW-1185">Reference proteome</keyword>
<proteinExistence type="predicted"/>